<keyword evidence="4" id="KW-1185">Reference proteome</keyword>
<dbReference type="InterPro" id="IPR038765">
    <property type="entry name" value="Papain-like_cys_pep_sf"/>
</dbReference>
<comment type="caution">
    <text evidence="3">The sequence shown here is derived from an EMBL/GenBank/DDBJ whole genome shotgun (WGS) entry which is preliminary data.</text>
</comment>
<evidence type="ECO:0000313" key="3">
    <source>
        <dbReference type="EMBL" id="PQJ15980.1"/>
    </source>
</evidence>
<dbReference type="SUPFAM" id="SSF54001">
    <property type="entry name" value="Cysteine proteinases"/>
    <property type="match status" value="1"/>
</dbReference>
<organism evidence="3 4">
    <name type="scientific">Aureicoccus marinus</name>
    <dbReference type="NCBI Taxonomy" id="754435"/>
    <lineage>
        <taxon>Bacteria</taxon>
        <taxon>Pseudomonadati</taxon>
        <taxon>Bacteroidota</taxon>
        <taxon>Flavobacteriia</taxon>
        <taxon>Flavobacteriales</taxon>
        <taxon>Flavobacteriaceae</taxon>
        <taxon>Aureicoccus</taxon>
    </lineage>
</organism>
<dbReference type="Gene3D" id="2.60.40.3140">
    <property type="match status" value="1"/>
</dbReference>
<dbReference type="Pfam" id="PF12969">
    <property type="entry name" value="DUF3857"/>
    <property type="match status" value="1"/>
</dbReference>
<evidence type="ECO:0000313" key="4">
    <source>
        <dbReference type="Proteomes" id="UP000239366"/>
    </source>
</evidence>
<evidence type="ECO:0000259" key="1">
    <source>
        <dbReference type="Pfam" id="PF01841"/>
    </source>
</evidence>
<dbReference type="InterPro" id="IPR002931">
    <property type="entry name" value="Transglutaminase-like"/>
</dbReference>
<protein>
    <recommendedName>
        <fullName evidence="5">Transglutaminase</fullName>
    </recommendedName>
</protein>
<name>A0A2S7T7T1_9FLAO</name>
<dbReference type="AlphaFoldDB" id="A0A2S7T7T1"/>
<dbReference type="InterPro" id="IPR024618">
    <property type="entry name" value="DUF3857"/>
</dbReference>
<accession>A0A2S7T7T1</accession>
<proteinExistence type="predicted"/>
<dbReference type="EMBL" id="MQVX01000001">
    <property type="protein sequence ID" value="PQJ15980.1"/>
    <property type="molecule type" value="Genomic_DNA"/>
</dbReference>
<feature type="domain" description="DUF3857" evidence="2">
    <location>
        <begin position="76"/>
        <end position="215"/>
    </location>
</feature>
<reference evidence="4" key="1">
    <citation type="submission" date="2016-11" db="EMBL/GenBank/DDBJ databases">
        <title>Trade-off between light-utilization and light-protection in marine flavobacteria.</title>
        <authorList>
            <person name="Kumagai Y."/>
            <person name="Yoshizawa S."/>
            <person name="Kogure K."/>
        </authorList>
    </citation>
    <scope>NUCLEOTIDE SEQUENCE [LARGE SCALE GENOMIC DNA]</scope>
    <source>
        <strain evidence="4">SG-18</strain>
    </source>
</reference>
<dbReference type="Pfam" id="PF01841">
    <property type="entry name" value="Transglut_core"/>
    <property type="match status" value="1"/>
</dbReference>
<feature type="domain" description="Transglutaminase-like" evidence="1">
    <location>
        <begin position="277"/>
        <end position="347"/>
    </location>
</feature>
<dbReference type="Proteomes" id="UP000239366">
    <property type="component" value="Unassembled WGS sequence"/>
</dbReference>
<sequence>MNKINLLLFFLIFAELQAQQNPEVAGYLEQYPEAERIGLVNKRVVRIEIEEGELVINQKNWEEDLFLDNSASFSTRSSLSYSTFFELRKLEAATLVYNKGRYEEILVTDFKKKDELDGSFYDDNKSVSFLYPRLQKGGKTKLTYEYQIKNPRFLSTFFFADYQPMKKAVLEIWADPKVELDFATFHLDGLPIEKSVEKKKGMIVYSFSMKDIEPFESEGSAPDYRYYLPHIIPRVKAYEYKKQRIPVLEDTQDLYGWYSSLVQPVNQESADAAIEVLVKEITADKSTDLEKAKAIYYWTQKNIKYVAFEYALGGFVPRSANEVFRKKYGDCKDNSSLLFKMLEIAGMKGYLTWIGTRDLPYTYSEVPSPQVDNHMILTVEIDGKNYFLDATGRYLPMALPSSFIQGKEALIGKTPETYEVVEVPIIPAAQNQQREETSLRLEGASILGSSQGELSGYVAVDFLYEMEDRTKEQKVQEYFNFRFRKGSNSFLSENIEVSQAEYDGPVSIGFDFKLDNYAKQIGDEIYVNLNLNRDIADLGLFKDRELSWEIDYQSQAYFHNSLDLPEAMPLIIYQGILN</sequence>
<evidence type="ECO:0000259" key="2">
    <source>
        <dbReference type="Pfam" id="PF12969"/>
    </source>
</evidence>
<gene>
    <name evidence="3" type="ORF">BST99_09805</name>
</gene>
<evidence type="ECO:0008006" key="5">
    <source>
        <dbReference type="Google" id="ProtNLM"/>
    </source>
</evidence>
<dbReference type="Gene3D" id="3.10.620.30">
    <property type="match status" value="1"/>
</dbReference>